<dbReference type="AlphaFoldDB" id="A0A545T3N0"/>
<proteinExistence type="predicted"/>
<feature type="domain" description="Histidine-specific methyltransferase SAM-dependent" evidence="3">
    <location>
        <begin position="20"/>
        <end position="317"/>
    </location>
</feature>
<organism evidence="4 5">
    <name type="scientific">Exilibacterium tricleocarpae</name>
    <dbReference type="NCBI Taxonomy" id="2591008"/>
    <lineage>
        <taxon>Bacteria</taxon>
        <taxon>Pseudomonadati</taxon>
        <taxon>Pseudomonadota</taxon>
        <taxon>Gammaproteobacteria</taxon>
        <taxon>Cellvibrionales</taxon>
        <taxon>Cellvibrionaceae</taxon>
        <taxon>Exilibacterium</taxon>
    </lineage>
</organism>
<evidence type="ECO:0000256" key="1">
    <source>
        <dbReference type="ARBA" id="ARBA00022603"/>
    </source>
</evidence>
<dbReference type="NCBIfam" id="TIGR03438">
    <property type="entry name" value="egtD_ergothio"/>
    <property type="match status" value="1"/>
</dbReference>
<dbReference type="EC" id="2.1.1.44" evidence="4"/>
<dbReference type="PANTHER" id="PTHR43397:SF1">
    <property type="entry name" value="ERGOTHIONEINE BIOSYNTHESIS PROTEIN 1"/>
    <property type="match status" value="1"/>
</dbReference>
<dbReference type="GO" id="GO:0032259">
    <property type="term" value="P:methylation"/>
    <property type="evidence" value="ECO:0007669"/>
    <property type="project" value="UniProtKB-KW"/>
</dbReference>
<evidence type="ECO:0000313" key="5">
    <source>
        <dbReference type="Proteomes" id="UP000319732"/>
    </source>
</evidence>
<reference evidence="4 5" key="1">
    <citation type="submission" date="2019-06" db="EMBL/GenBank/DDBJ databases">
        <title>Whole genome sequence for Cellvibrionaceae sp. R142.</title>
        <authorList>
            <person name="Wang G."/>
        </authorList>
    </citation>
    <scope>NUCLEOTIDE SEQUENCE [LARGE SCALE GENOMIC DNA]</scope>
    <source>
        <strain evidence="4 5">R142</strain>
    </source>
</reference>
<keyword evidence="5" id="KW-1185">Reference proteome</keyword>
<dbReference type="PIRSF" id="PIRSF018005">
    <property type="entry name" value="UCP018005"/>
    <property type="match status" value="1"/>
</dbReference>
<sequence length="320" mass="36351">MPAAQSARASATKTDDTLLREVVEGLSQVHKQLPSKYFYDSAGSRYFDEICQLEEYYPYRTELAMLPGIADDLSHLIRDQRDVVEFGAGSLVKIRLLLQHLPQIKRLLPIDIAGDHLREAAAELRREFEHLEIVPIVADFTRQVELPDRNKVKKLGFFPGSTIGNFTPLQAVAFLDRARRSLGAGALLLIGVDTKKAPEILHRAYNDKLGVTAKFNRNILTHINREAGGDFDEDKFDHYAFYNPTQGRIEMHLISREQQVVTVEDYQFAFSKGENIHTENSHKYTPEEFLTLAAEAGWRGVRKWLDDEELFCVHLLQAGG</sequence>
<dbReference type="OrthoDB" id="5289726at2"/>
<dbReference type="EMBL" id="VHSG01000020">
    <property type="protein sequence ID" value="TQV71827.1"/>
    <property type="molecule type" value="Genomic_DNA"/>
</dbReference>
<dbReference type="InterPro" id="IPR029063">
    <property type="entry name" value="SAM-dependent_MTases_sf"/>
</dbReference>
<dbReference type="InterPro" id="IPR051128">
    <property type="entry name" value="EgtD_Methyltrsf_superfamily"/>
</dbReference>
<dbReference type="Pfam" id="PF10017">
    <property type="entry name" value="Methyltransf_33"/>
    <property type="match status" value="1"/>
</dbReference>
<dbReference type="GO" id="GO:0052706">
    <property type="term" value="F:L-histidine N(alpha)-methyltransferase activity"/>
    <property type="evidence" value="ECO:0007669"/>
    <property type="project" value="UniProtKB-EC"/>
</dbReference>
<accession>A0A545T3N0</accession>
<dbReference type="InterPro" id="IPR019257">
    <property type="entry name" value="MeTrfase_dom"/>
</dbReference>
<dbReference type="Proteomes" id="UP000319732">
    <property type="component" value="Unassembled WGS sequence"/>
</dbReference>
<dbReference type="Gene3D" id="3.40.50.150">
    <property type="entry name" value="Vaccinia Virus protein VP39"/>
    <property type="match status" value="1"/>
</dbReference>
<dbReference type="InterPro" id="IPR017804">
    <property type="entry name" value="MeTrfase_EgtD-like"/>
</dbReference>
<name>A0A545T3N0_9GAMM</name>
<dbReference type="InterPro" id="IPR035094">
    <property type="entry name" value="EgtD"/>
</dbReference>
<protein>
    <submittedName>
        <fullName evidence="4">L-histidine N(Alpha)-methyltransferase</fullName>
        <ecNumber evidence="4">2.1.1.44</ecNumber>
    </submittedName>
</protein>
<keyword evidence="2 4" id="KW-0808">Transferase</keyword>
<evidence type="ECO:0000313" key="4">
    <source>
        <dbReference type="EMBL" id="TQV71827.1"/>
    </source>
</evidence>
<dbReference type="SUPFAM" id="SSF53335">
    <property type="entry name" value="S-adenosyl-L-methionine-dependent methyltransferases"/>
    <property type="match status" value="1"/>
</dbReference>
<dbReference type="RefSeq" id="WP_142928603.1">
    <property type="nucleotide sequence ID" value="NZ_ML660099.1"/>
</dbReference>
<dbReference type="PANTHER" id="PTHR43397">
    <property type="entry name" value="ERGOTHIONEINE BIOSYNTHESIS PROTEIN 1"/>
    <property type="match status" value="1"/>
</dbReference>
<gene>
    <name evidence="4" type="primary">egtD</name>
    <name evidence="4" type="ORF">FKG94_19480</name>
</gene>
<evidence type="ECO:0000256" key="2">
    <source>
        <dbReference type="ARBA" id="ARBA00022679"/>
    </source>
</evidence>
<comment type="caution">
    <text evidence="4">The sequence shown here is derived from an EMBL/GenBank/DDBJ whole genome shotgun (WGS) entry which is preliminary data.</text>
</comment>
<evidence type="ECO:0000259" key="3">
    <source>
        <dbReference type="Pfam" id="PF10017"/>
    </source>
</evidence>
<keyword evidence="1 4" id="KW-0489">Methyltransferase</keyword>